<dbReference type="RefSeq" id="WP_069829539.1">
    <property type="nucleotide sequence ID" value="NZ_MDJD01000028.1"/>
</dbReference>
<comment type="caution">
    <text evidence="1">The sequence shown here is derived from an EMBL/GenBank/DDBJ whole genome shotgun (WGS) entry which is preliminary data.</text>
</comment>
<evidence type="ECO:0000313" key="2">
    <source>
        <dbReference type="Proteomes" id="UP000095713"/>
    </source>
</evidence>
<accession>A0A1E5TBX0</accession>
<name>A0A1E5TBX0_9FLAO</name>
<dbReference type="Proteomes" id="UP000095713">
    <property type="component" value="Unassembled WGS sequence"/>
</dbReference>
<reference evidence="1 2" key="1">
    <citation type="submission" date="2016-05" db="EMBL/GenBank/DDBJ databases">
        <title>Draft Genome Sequence of Algibacter sp. Strain SK-16 Isolated from the Surface Water of Aburatsubo Inlet.</title>
        <authorList>
            <person name="Wong S.-K."/>
            <person name="Yoshizawa S."/>
            <person name="Nakajima Y."/>
            <person name="Ogura Y."/>
            <person name="Tetsuya H."/>
            <person name="Hamasaki K."/>
        </authorList>
    </citation>
    <scope>NUCLEOTIDE SEQUENCE [LARGE SCALE GENOMIC DNA]</scope>
    <source>
        <strain evidence="1 2">SK-16</strain>
    </source>
</reference>
<proteinExistence type="predicted"/>
<dbReference type="OrthoDB" id="9806024at2"/>
<keyword evidence="2" id="KW-1185">Reference proteome</keyword>
<dbReference type="STRING" id="1849968.A8C32_00855"/>
<evidence type="ECO:0000313" key="1">
    <source>
        <dbReference type="EMBL" id="OEK08858.1"/>
    </source>
</evidence>
<sequence length="319" mass="37348">MSVKHFKKKLSIILKKAKLLSYHSKQFSFKTYKGKKRIIICFNGVLPHGGLVDRLKGILSFYEISKILDYDFFIQFNNPFPLDAFLEPNLVPWRIDEAAIKYNPIGTKLIYAVNNFDANPLEEIKKARAHTFIVYANIDYLKIFYPKKNVEVLETKWRLNFNELFNKTIHLKTKLNNIEKDKYISFHTRFTSLMGDFKDTTKLVLLDDEKEALCLKLQKKIKTILSINNHKCYAFSDSINFLNKIKQKETVNLVEGSPFHMDNFTKESTLDAHLKTLIDFFMIANSEVVYFIKIDKMYHSSFSKYAAIIGDKPFKMITD</sequence>
<organism evidence="1 2">
    <name type="scientific">Flavivirga aquatica</name>
    <dbReference type="NCBI Taxonomy" id="1849968"/>
    <lineage>
        <taxon>Bacteria</taxon>
        <taxon>Pseudomonadati</taxon>
        <taxon>Bacteroidota</taxon>
        <taxon>Flavobacteriia</taxon>
        <taxon>Flavobacteriales</taxon>
        <taxon>Flavobacteriaceae</taxon>
        <taxon>Flavivirga</taxon>
    </lineage>
</organism>
<gene>
    <name evidence="1" type="ORF">A8C32_00855</name>
</gene>
<protein>
    <submittedName>
        <fullName evidence="1">Uncharacterized protein</fullName>
    </submittedName>
</protein>
<dbReference type="EMBL" id="MDJD01000028">
    <property type="protein sequence ID" value="OEK08858.1"/>
    <property type="molecule type" value="Genomic_DNA"/>
</dbReference>
<dbReference type="AlphaFoldDB" id="A0A1E5TBX0"/>